<proteinExistence type="predicted"/>
<dbReference type="InterPro" id="IPR003838">
    <property type="entry name" value="ABC3_permease_C"/>
</dbReference>
<dbReference type="Proteomes" id="UP000683246">
    <property type="component" value="Chromosome"/>
</dbReference>
<protein>
    <submittedName>
        <fullName evidence="9">ABC transporter permease</fullName>
    </submittedName>
</protein>
<name>A0A8J8SEW4_9FIRM</name>
<feature type="transmembrane region" description="Helical" evidence="6">
    <location>
        <begin position="16"/>
        <end position="36"/>
    </location>
</feature>
<evidence type="ECO:0000256" key="3">
    <source>
        <dbReference type="ARBA" id="ARBA00022692"/>
    </source>
</evidence>
<comment type="subcellular location">
    <subcellularLocation>
        <location evidence="1">Cell membrane</location>
        <topology evidence="1">Multi-pass membrane protein</topology>
    </subcellularLocation>
</comment>
<accession>A0A8J8SEW4</accession>
<evidence type="ECO:0000259" key="7">
    <source>
        <dbReference type="Pfam" id="PF02687"/>
    </source>
</evidence>
<sequence>MAIIKVVWAGIKKRKVYSLSIFLLVFMIAMLLNISISMMLRASQVYDETHEKTNSIHIQYYFEPKYAEDVHGFKKWFQEDNRIKEVKVKHFFILKDKDYDFKHKRKLEPDVYVYPDTEQYMNKHNEMVDLDLAYNEIALPMYYHNTYHLKEGDGFDIILGDQVSSFVIHSFYVDPIFGSDMISLKSAVLNSNRLGEILENNEAKSYNLLEKYFLGTVVKAPFLKYIKEINDDFYEQNDVPMNESYAIDLVKSGTLFGTYLILAIMIVFSALLFFIIVLVIRGAINSAIETDYQNMGILKALGFSSSQILLTIVFQFSSLSFIGTIIGAATSLFVIPLIGNVALAPTGLVWYGFPSVLVMVGILVMLLMVINALVYVTSRKVMKITPVEAISGGEGDVYFNAYVNIPLKKLSILPLNLRMGLKQLLTKINQYMMLMIIAIVLALVSGMTLIMVSSFSDVETTYRIFGYERTNIAIETRDEAEINDMIEEVSSKYNVLYKTLKTHHNLSVGSESILTTVKKDFEKSELKPTKGRFPKYDNEISLTKTLSEYLHKKIGDTITISDVSGKENLTFIITGYHQNIDNMGKNMYLTYNGLKRIDKTAQISKAELLIDPSLDLEKVVKELEAEYEREGSGVNIYRSDYANNTVASMKNIVSWVIIGIFLLVSLITTIITVLLAFIVIHKENNELGIYKTLGYGTLQMRLQFAARFGLVTSLGAIVGSILYRISGGDLTQLMLKSIGIGEINIAFSWINAVIPILLLATVSFSVSFLASRRIKRVSPRVLISE</sequence>
<evidence type="ECO:0000256" key="5">
    <source>
        <dbReference type="ARBA" id="ARBA00023136"/>
    </source>
</evidence>
<evidence type="ECO:0000256" key="2">
    <source>
        <dbReference type="ARBA" id="ARBA00022475"/>
    </source>
</evidence>
<feature type="domain" description="ABC3 transporter permease C-terminal" evidence="7">
    <location>
        <begin position="266"/>
        <end position="374"/>
    </location>
</feature>
<keyword evidence="2" id="KW-1003">Cell membrane</keyword>
<evidence type="ECO:0000313" key="10">
    <source>
        <dbReference type="Proteomes" id="UP000683246"/>
    </source>
</evidence>
<feature type="transmembrane region" description="Helical" evidence="6">
    <location>
        <begin position="704"/>
        <end position="725"/>
    </location>
</feature>
<organism evidence="9 10">
    <name type="scientific">Vallitalea pronyensis</name>
    <dbReference type="NCBI Taxonomy" id="1348613"/>
    <lineage>
        <taxon>Bacteria</taxon>
        <taxon>Bacillati</taxon>
        <taxon>Bacillota</taxon>
        <taxon>Clostridia</taxon>
        <taxon>Lachnospirales</taxon>
        <taxon>Vallitaleaceae</taxon>
        <taxon>Vallitalea</taxon>
    </lineage>
</organism>
<evidence type="ECO:0000313" key="9">
    <source>
        <dbReference type="EMBL" id="QUI20802.1"/>
    </source>
</evidence>
<evidence type="ECO:0000256" key="4">
    <source>
        <dbReference type="ARBA" id="ARBA00022989"/>
    </source>
</evidence>
<dbReference type="KEGG" id="vpy:HZI73_00085"/>
<keyword evidence="10" id="KW-1185">Reference proteome</keyword>
<feature type="transmembrane region" description="Helical" evidence="6">
    <location>
        <begin position="652"/>
        <end position="680"/>
    </location>
</feature>
<keyword evidence="5 6" id="KW-0472">Membrane</keyword>
<dbReference type="Pfam" id="PF02687">
    <property type="entry name" value="FtsX"/>
    <property type="match status" value="2"/>
</dbReference>
<dbReference type="PANTHER" id="PTHR30287:SF2">
    <property type="entry name" value="BLL1001 PROTEIN"/>
    <property type="match status" value="1"/>
</dbReference>
<dbReference type="RefSeq" id="WP_212696260.1">
    <property type="nucleotide sequence ID" value="NZ_CP058649.1"/>
</dbReference>
<evidence type="ECO:0000256" key="6">
    <source>
        <dbReference type="SAM" id="Phobius"/>
    </source>
</evidence>
<dbReference type="GO" id="GO:0005886">
    <property type="term" value="C:plasma membrane"/>
    <property type="evidence" value="ECO:0007669"/>
    <property type="project" value="UniProtKB-SubCell"/>
</dbReference>
<evidence type="ECO:0000256" key="1">
    <source>
        <dbReference type="ARBA" id="ARBA00004651"/>
    </source>
</evidence>
<feature type="transmembrane region" description="Helical" evidence="6">
    <location>
        <begin position="745"/>
        <end position="770"/>
    </location>
</feature>
<dbReference type="AlphaFoldDB" id="A0A8J8SEW4"/>
<reference evidence="9" key="1">
    <citation type="submission" date="2020-07" db="EMBL/GenBank/DDBJ databases">
        <title>Vallitalea pronyensis genome.</title>
        <authorList>
            <person name="Postec A."/>
        </authorList>
    </citation>
    <scope>NUCLEOTIDE SEQUENCE</scope>
    <source>
        <strain evidence="9">FatNI3</strain>
    </source>
</reference>
<feature type="transmembrane region" description="Helical" evidence="6">
    <location>
        <begin position="349"/>
        <end position="376"/>
    </location>
</feature>
<feature type="domain" description="MacB-like periplasmic core" evidence="8">
    <location>
        <begin position="436"/>
        <end position="625"/>
    </location>
</feature>
<feature type="transmembrane region" description="Helical" evidence="6">
    <location>
        <begin position="321"/>
        <end position="343"/>
    </location>
</feature>
<gene>
    <name evidence="9" type="ORF">HZI73_00085</name>
</gene>
<dbReference type="EMBL" id="CP058649">
    <property type="protein sequence ID" value="QUI20802.1"/>
    <property type="molecule type" value="Genomic_DNA"/>
</dbReference>
<feature type="transmembrane region" description="Helical" evidence="6">
    <location>
        <begin position="259"/>
        <end position="284"/>
    </location>
</feature>
<keyword evidence="4 6" id="KW-1133">Transmembrane helix</keyword>
<feature type="domain" description="ABC3 transporter permease C-terminal" evidence="7">
    <location>
        <begin position="660"/>
        <end position="779"/>
    </location>
</feature>
<dbReference type="InterPro" id="IPR038766">
    <property type="entry name" value="Membrane_comp_ABC_pdt"/>
</dbReference>
<keyword evidence="3 6" id="KW-0812">Transmembrane</keyword>
<dbReference type="InterPro" id="IPR025857">
    <property type="entry name" value="MacB_PCD"/>
</dbReference>
<dbReference type="PANTHER" id="PTHR30287">
    <property type="entry name" value="MEMBRANE COMPONENT OF PREDICTED ABC SUPERFAMILY METABOLITE UPTAKE TRANSPORTER"/>
    <property type="match status" value="1"/>
</dbReference>
<feature type="transmembrane region" description="Helical" evidence="6">
    <location>
        <begin position="431"/>
        <end position="452"/>
    </location>
</feature>
<evidence type="ECO:0000259" key="8">
    <source>
        <dbReference type="Pfam" id="PF12704"/>
    </source>
</evidence>
<dbReference type="Pfam" id="PF12704">
    <property type="entry name" value="MacB_PCD"/>
    <property type="match status" value="1"/>
</dbReference>